<dbReference type="PANTHER" id="PTHR38462">
    <property type="entry name" value="EXONUCLEASE-LIKE PROTEIN"/>
    <property type="match status" value="1"/>
</dbReference>
<keyword evidence="3" id="KW-1185">Reference proteome</keyword>
<dbReference type="AlphaFoldDB" id="A0A4R2KU26"/>
<name>A0A4R2KU26_9FIRM</name>
<dbReference type="Gene3D" id="3.30.420.10">
    <property type="entry name" value="Ribonuclease H-like superfamily/Ribonuclease H"/>
    <property type="match status" value="2"/>
</dbReference>
<dbReference type="Pfam" id="PF13482">
    <property type="entry name" value="RNase_H_2"/>
    <property type="match status" value="1"/>
</dbReference>
<evidence type="ECO:0000313" key="3">
    <source>
        <dbReference type="Proteomes" id="UP000294919"/>
    </source>
</evidence>
<gene>
    <name evidence="2" type="ORF">EV214_12752</name>
</gene>
<dbReference type="SUPFAM" id="SSF53098">
    <property type="entry name" value="Ribonuclease H-like"/>
    <property type="match status" value="1"/>
</dbReference>
<dbReference type="InterPro" id="IPR038720">
    <property type="entry name" value="YprB_RNase_H-like_dom"/>
</dbReference>
<accession>A0A4R2KU26</accession>
<evidence type="ECO:0000313" key="2">
    <source>
        <dbReference type="EMBL" id="TCO70215.1"/>
    </source>
</evidence>
<dbReference type="RefSeq" id="WP_165916404.1">
    <property type="nucleotide sequence ID" value="NZ_SLWV01000027.1"/>
</dbReference>
<organism evidence="2 3">
    <name type="scientific">Marinisporobacter balticus</name>
    <dbReference type="NCBI Taxonomy" id="2018667"/>
    <lineage>
        <taxon>Bacteria</taxon>
        <taxon>Bacillati</taxon>
        <taxon>Bacillota</taxon>
        <taxon>Clostridia</taxon>
        <taxon>Peptostreptococcales</taxon>
        <taxon>Thermotaleaceae</taxon>
        <taxon>Marinisporobacter</taxon>
    </lineage>
</organism>
<feature type="domain" description="YprB ribonuclease H-like" evidence="1">
    <location>
        <begin position="29"/>
        <end position="189"/>
    </location>
</feature>
<proteinExistence type="predicted"/>
<comment type="caution">
    <text evidence="2">The sequence shown here is derived from an EMBL/GenBank/DDBJ whole genome shotgun (WGS) entry which is preliminary data.</text>
</comment>
<protein>
    <recommendedName>
        <fullName evidence="1">YprB ribonuclease H-like domain-containing protein</fullName>
    </recommendedName>
</protein>
<dbReference type="InterPro" id="IPR036397">
    <property type="entry name" value="RNaseH_sf"/>
</dbReference>
<reference evidence="2 3" key="1">
    <citation type="submission" date="2019-03" db="EMBL/GenBank/DDBJ databases">
        <title>Genomic Encyclopedia of Type Strains, Phase IV (KMG-IV): sequencing the most valuable type-strain genomes for metagenomic binning, comparative biology and taxonomic classification.</title>
        <authorList>
            <person name="Goeker M."/>
        </authorList>
    </citation>
    <scope>NUCLEOTIDE SEQUENCE [LARGE SCALE GENOMIC DNA]</scope>
    <source>
        <strain evidence="2 3">DSM 102940</strain>
    </source>
</reference>
<dbReference type="EMBL" id="SLWV01000027">
    <property type="protein sequence ID" value="TCO70215.1"/>
    <property type="molecule type" value="Genomic_DNA"/>
</dbReference>
<dbReference type="InterPro" id="IPR012337">
    <property type="entry name" value="RNaseH-like_sf"/>
</dbReference>
<evidence type="ECO:0000259" key="1">
    <source>
        <dbReference type="Pfam" id="PF13482"/>
    </source>
</evidence>
<sequence>MEILEYHLEETLKLPKNLELLLNSSNFAIFDIETTGLSPRFNNVILIGLLYIKNNHIVIEQFFCNNRKEEIQLLTSFKEKIQQFDLLIDYNGNAFDIPFLNKRFLLNSIDYSIGSYKSIDLLKLIRKVQKNLSIANCKLKSIEQYLGIHRSDQISGKDSVLLYDQFEEQQSKHLKDIILLHNYDDLYYLSKSLIILDSIRYEKILQCFPQVLHIAGGTICYITKQFIKNGSFHLEGFYQNKDIADYIFYENSFDFQYTQKSNTFSIKIPLYKGSLSTGSKCLYIDTHDFPFHYDHKHSKLSIPENIILFKENQDIKIEEIYSFVSILIIHIFRKMKKNTFL</sequence>
<dbReference type="Proteomes" id="UP000294919">
    <property type="component" value="Unassembled WGS sequence"/>
</dbReference>
<dbReference type="GO" id="GO:0003676">
    <property type="term" value="F:nucleic acid binding"/>
    <property type="evidence" value="ECO:0007669"/>
    <property type="project" value="InterPro"/>
</dbReference>
<dbReference type="PANTHER" id="PTHR38462:SF1">
    <property type="entry name" value="YPRB RIBONUCLEASE H-LIKE DOMAIN-CONTAINING PROTEIN"/>
    <property type="match status" value="1"/>
</dbReference>